<keyword evidence="5" id="KW-1185">Reference proteome</keyword>
<dbReference type="PANTHER" id="PTHR22803">
    <property type="entry name" value="MANNOSE, PHOSPHOLIPASE, LECTIN RECEPTOR RELATED"/>
    <property type="match status" value="1"/>
</dbReference>
<sequence>MVQTRYIHITIITTLLLLGGGQACDNEWTSYDNSCYMLGADQVTWTDAEEMCRLVSADLVKIESADENDFVKRLVVSHNAAHSVWIAATDVFSEGKFTWLPEGEPVIFTDWAAGEPNHFTGPESEDCVMLDIGKSWHWNDNSCSTTAYFVCEMRDDSLDVPVPSCRTPTGVWVGSYKLFVVLAEASGRRCVAGGNEILPQGPVLAGFLCYRHNSFLRTIPLRELWSLDSQHPIRTHGARHRTLHVLTSELPADDAVLILALTVPGVDVEALASGADGDLLGCEVLDINAHKKIVIGGRHLHTEWDPV</sequence>
<organism evidence="4 5">
    <name type="scientific">Pomacea canaliculata</name>
    <name type="common">Golden apple snail</name>
    <dbReference type="NCBI Taxonomy" id="400727"/>
    <lineage>
        <taxon>Eukaryota</taxon>
        <taxon>Metazoa</taxon>
        <taxon>Spiralia</taxon>
        <taxon>Lophotrochozoa</taxon>
        <taxon>Mollusca</taxon>
        <taxon>Gastropoda</taxon>
        <taxon>Caenogastropoda</taxon>
        <taxon>Architaenioglossa</taxon>
        <taxon>Ampullarioidea</taxon>
        <taxon>Ampullariidae</taxon>
        <taxon>Pomacea</taxon>
    </lineage>
</organism>
<feature type="chain" id="PRO_5015482407" description="C-type lectin domain-containing protein" evidence="2">
    <location>
        <begin position="24"/>
        <end position="307"/>
    </location>
</feature>
<keyword evidence="2" id="KW-0732">Signal</keyword>
<dbReference type="Proteomes" id="UP000245119">
    <property type="component" value="Linkage Group LG6"/>
</dbReference>
<dbReference type="PROSITE" id="PS50041">
    <property type="entry name" value="C_TYPE_LECTIN_2"/>
    <property type="match status" value="1"/>
</dbReference>
<gene>
    <name evidence="4" type="ORF">C0Q70_11918</name>
</gene>
<comment type="caution">
    <text evidence="4">The sequence shown here is derived from an EMBL/GenBank/DDBJ whole genome shotgun (WGS) entry which is preliminary data.</text>
</comment>
<dbReference type="SUPFAM" id="SSF56436">
    <property type="entry name" value="C-type lectin-like"/>
    <property type="match status" value="1"/>
</dbReference>
<name>A0A2T7P7D9_POMCA</name>
<proteinExistence type="predicted"/>
<dbReference type="CDD" id="cd00037">
    <property type="entry name" value="CLECT"/>
    <property type="match status" value="1"/>
</dbReference>
<accession>A0A2T7P7D9</accession>
<dbReference type="AlphaFoldDB" id="A0A2T7P7D9"/>
<dbReference type="Pfam" id="PF00059">
    <property type="entry name" value="Lectin_C"/>
    <property type="match status" value="1"/>
</dbReference>
<dbReference type="EMBL" id="PZQS01000006">
    <property type="protein sequence ID" value="PVD29321.1"/>
    <property type="molecule type" value="Genomic_DNA"/>
</dbReference>
<dbReference type="InterPro" id="IPR050111">
    <property type="entry name" value="C-type_lectin/snaclec_domain"/>
</dbReference>
<dbReference type="SMART" id="SM00034">
    <property type="entry name" value="CLECT"/>
    <property type="match status" value="1"/>
</dbReference>
<dbReference type="OrthoDB" id="6162537at2759"/>
<evidence type="ECO:0000256" key="2">
    <source>
        <dbReference type="SAM" id="SignalP"/>
    </source>
</evidence>
<dbReference type="InterPro" id="IPR016186">
    <property type="entry name" value="C-type_lectin-like/link_sf"/>
</dbReference>
<keyword evidence="1" id="KW-1015">Disulfide bond</keyword>
<evidence type="ECO:0000256" key="1">
    <source>
        <dbReference type="ARBA" id="ARBA00023157"/>
    </source>
</evidence>
<evidence type="ECO:0000313" key="4">
    <source>
        <dbReference type="EMBL" id="PVD29321.1"/>
    </source>
</evidence>
<dbReference type="InterPro" id="IPR001304">
    <property type="entry name" value="C-type_lectin-like"/>
</dbReference>
<evidence type="ECO:0000313" key="5">
    <source>
        <dbReference type="Proteomes" id="UP000245119"/>
    </source>
</evidence>
<feature type="domain" description="C-type lectin" evidence="3">
    <location>
        <begin position="31"/>
        <end position="152"/>
    </location>
</feature>
<dbReference type="InterPro" id="IPR018378">
    <property type="entry name" value="C-type_lectin_CS"/>
</dbReference>
<dbReference type="PROSITE" id="PS00615">
    <property type="entry name" value="C_TYPE_LECTIN_1"/>
    <property type="match status" value="1"/>
</dbReference>
<evidence type="ECO:0000259" key="3">
    <source>
        <dbReference type="PROSITE" id="PS50041"/>
    </source>
</evidence>
<feature type="signal peptide" evidence="2">
    <location>
        <begin position="1"/>
        <end position="23"/>
    </location>
</feature>
<dbReference type="InterPro" id="IPR016187">
    <property type="entry name" value="CTDL_fold"/>
</dbReference>
<protein>
    <recommendedName>
        <fullName evidence="3">C-type lectin domain-containing protein</fullName>
    </recommendedName>
</protein>
<dbReference type="PROSITE" id="PS51257">
    <property type="entry name" value="PROKAR_LIPOPROTEIN"/>
    <property type="match status" value="1"/>
</dbReference>
<dbReference type="Gene3D" id="3.10.100.10">
    <property type="entry name" value="Mannose-Binding Protein A, subunit A"/>
    <property type="match status" value="1"/>
</dbReference>
<reference evidence="4 5" key="1">
    <citation type="submission" date="2018-04" db="EMBL/GenBank/DDBJ databases">
        <title>The genome of golden apple snail Pomacea canaliculata provides insight into stress tolerance and invasive adaptation.</title>
        <authorList>
            <person name="Liu C."/>
            <person name="Liu B."/>
            <person name="Ren Y."/>
            <person name="Zhang Y."/>
            <person name="Wang H."/>
            <person name="Li S."/>
            <person name="Jiang F."/>
            <person name="Yin L."/>
            <person name="Zhang G."/>
            <person name="Qian W."/>
            <person name="Fan W."/>
        </authorList>
    </citation>
    <scope>NUCLEOTIDE SEQUENCE [LARGE SCALE GENOMIC DNA]</scope>
    <source>
        <strain evidence="4">SZHN2017</strain>
        <tissue evidence="4">Muscle</tissue>
    </source>
</reference>